<evidence type="ECO:0000256" key="1">
    <source>
        <dbReference type="SAM" id="SignalP"/>
    </source>
</evidence>
<dbReference type="AlphaFoldDB" id="A0A091C174"/>
<keyword evidence="3" id="KW-1185">Reference proteome</keyword>
<accession>A0A091C174</accession>
<name>A0A091C174_9GAMM</name>
<dbReference type="EMBL" id="AWXU01000020">
    <property type="protein sequence ID" value="KFN50370.1"/>
    <property type="molecule type" value="Genomic_DNA"/>
</dbReference>
<reference evidence="2 3" key="1">
    <citation type="submission" date="2013-09" db="EMBL/GenBank/DDBJ databases">
        <title>Genome sequencing of Arenimonas composti.</title>
        <authorList>
            <person name="Chen F."/>
            <person name="Wang G."/>
        </authorList>
    </citation>
    <scope>NUCLEOTIDE SEQUENCE [LARGE SCALE GENOMIC DNA]</scope>
    <source>
        <strain evidence="2 3">TR7-09</strain>
    </source>
</reference>
<keyword evidence="1" id="KW-0732">Signal</keyword>
<proteinExistence type="predicted"/>
<sequence length="155" mass="16264">MSRPPMKILHCLSAALVAALLAAPAAAGDDVMLQNFLPASRATTDVFQCTPGHGPDVRIEVTYALDAKGPGDYASRLVALSVDGVALDAERVSEVNDFVGTGRLTAASAACSGENVRVSLQVFRPESIEPGDCLDAANQNISVLFEGRPRTLRIL</sequence>
<organism evidence="2 3">
    <name type="scientific">Arenimonas composti TR7-09 = DSM 18010</name>
    <dbReference type="NCBI Taxonomy" id="1121013"/>
    <lineage>
        <taxon>Bacteria</taxon>
        <taxon>Pseudomonadati</taxon>
        <taxon>Pseudomonadota</taxon>
        <taxon>Gammaproteobacteria</taxon>
        <taxon>Lysobacterales</taxon>
        <taxon>Lysobacteraceae</taxon>
        <taxon>Arenimonas</taxon>
    </lineage>
</organism>
<feature type="signal peptide" evidence="1">
    <location>
        <begin position="1"/>
        <end position="27"/>
    </location>
</feature>
<gene>
    <name evidence="2" type="ORF">P873_06770</name>
</gene>
<dbReference type="STRING" id="1121013.GCA_000426365_01911"/>
<dbReference type="Proteomes" id="UP000029391">
    <property type="component" value="Unassembled WGS sequence"/>
</dbReference>
<evidence type="ECO:0000313" key="2">
    <source>
        <dbReference type="EMBL" id="KFN50370.1"/>
    </source>
</evidence>
<evidence type="ECO:0000313" key="3">
    <source>
        <dbReference type="Proteomes" id="UP000029391"/>
    </source>
</evidence>
<comment type="caution">
    <text evidence="2">The sequence shown here is derived from an EMBL/GenBank/DDBJ whole genome shotgun (WGS) entry which is preliminary data.</text>
</comment>
<feature type="chain" id="PRO_5001872050" evidence="1">
    <location>
        <begin position="28"/>
        <end position="155"/>
    </location>
</feature>
<protein>
    <submittedName>
        <fullName evidence="2">Uncharacterized protein</fullName>
    </submittedName>
</protein>